<sequence>MKNYVESKLQSKVKNECKLSLKKESPSLLFSVQLNCEVGFYHRAKSVSKEKTYEETCTIFYNSAINFR</sequence>
<proteinExistence type="predicted"/>
<dbReference type="EMBL" id="JBEPLO010000015">
    <property type="protein sequence ID" value="MET3558385.1"/>
    <property type="molecule type" value="Genomic_DNA"/>
</dbReference>
<evidence type="ECO:0000313" key="1">
    <source>
        <dbReference type="EMBL" id="MET3558385.1"/>
    </source>
</evidence>
<accession>A0ABV2FIJ3</accession>
<dbReference type="Proteomes" id="UP001549122">
    <property type="component" value="Unassembled WGS sequence"/>
</dbReference>
<gene>
    <name evidence="1" type="ORF">ABID29_001508</name>
</gene>
<reference evidence="1 2" key="1">
    <citation type="submission" date="2024-06" db="EMBL/GenBank/DDBJ databases">
        <title>Genomic Encyclopedia of Type Strains, Phase IV (KMG-IV): sequencing the most valuable type-strain genomes for metagenomic binning, comparative biology and taxonomic classification.</title>
        <authorList>
            <person name="Goeker M."/>
        </authorList>
    </citation>
    <scope>NUCLEOTIDE SEQUENCE [LARGE SCALE GENOMIC DNA]</scope>
    <source>
        <strain evidence="1 2">DSM 28303</strain>
    </source>
</reference>
<evidence type="ECO:0000313" key="2">
    <source>
        <dbReference type="Proteomes" id="UP001549122"/>
    </source>
</evidence>
<organism evidence="1 2">
    <name type="scientific">Streptococcus rupicaprae</name>
    <dbReference type="NCBI Taxonomy" id="759619"/>
    <lineage>
        <taxon>Bacteria</taxon>
        <taxon>Bacillati</taxon>
        <taxon>Bacillota</taxon>
        <taxon>Bacilli</taxon>
        <taxon>Lactobacillales</taxon>
        <taxon>Streptococcaceae</taxon>
        <taxon>Streptococcus</taxon>
    </lineage>
</organism>
<comment type="caution">
    <text evidence="1">The sequence shown here is derived from an EMBL/GenBank/DDBJ whole genome shotgun (WGS) entry which is preliminary data.</text>
</comment>
<keyword evidence="2" id="KW-1185">Reference proteome</keyword>
<protein>
    <submittedName>
        <fullName evidence="1">Uncharacterized protein</fullName>
    </submittedName>
</protein>
<name>A0ABV2FIJ3_9STRE</name>